<dbReference type="Pfam" id="PF13416">
    <property type="entry name" value="SBP_bac_8"/>
    <property type="match status" value="1"/>
</dbReference>
<keyword evidence="3" id="KW-0732">Signal</keyword>
<dbReference type="InterPro" id="IPR001188">
    <property type="entry name" value="Sperm_putr-bd"/>
</dbReference>
<protein>
    <submittedName>
        <fullName evidence="5">Extracellular solute-binding protein</fullName>
    </submittedName>
</protein>
<dbReference type="SUPFAM" id="SSF53850">
    <property type="entry name" value="Periplasmic binding protein-like II"/>
    <property type="match status" value="1"/>
</dbReference>
<comment type="subcellular location">
    <subcellularLocation>
        <location evidence="1">Periplasm</location>
    </subcellularLocation>
</comment>
<dbReference type="PANTHER" id="PTHR30222:SF17">
    <property type="entry name" value="SPERMIDINE_PUTRESCINE-BINDING PERIPLASMIC PROTEIN"/>
    <property type="match status" value="1"/>
</dbReference>
<evidence type="ECO:0000256" key="1">
    <source>
        <dbReference type="ARBA" id="ARBA00004418"/>
    </source>
</evidence>
<dbReference type="InterPro" id="IPR019546">
    <property type="entry name" value="TAT_signal_bac_arc"/>
</dbReference>
<organism evidence="5 6">
    <name type="scientific">Neptunomonas phycophila</name>
    <dbReference type="NCBI Taxonomy" id="1572645"/>
    <lineage>
        <taxon>Bacteria</taxon>
        <taxon>Pseudomonadati</taxon>
        <taxon>Pseudomonadota</taxon>
        <taxon>Gammaproteobacteria</taxon>
        <taxon>Oceanospirillales</taxon>
        <taxon>Oceanospirillaceae</taxon>
        <taxon>Neptunomonas</taxon>
    </lineage>
</organism>
<dbReference type="GO" id="GO:0015846">
    <property type="term" value="P:polyamine transport"/>
    <property type="evidence" value="ECO:0007669"/>
    <property type="project" value="InterPro"/>
</dbReference>
<dbReference type="NCBIfam" id="TIGR01409">
    <property type="entry name" value="TAT_signal_seq"/>
    <property type="match status" value="1"/>
</dbReference>
<keyword evidence="2" id="KW-0813">Transport</keyword>
<dbReference type="InterPro" id="IPR006311">
    <property type="entry name" value="TAT_signal"/>
</dbReference>
<dbReference type="AlphaFoldDB" id="A0AAW7XJN2"/>
<gene>
    <name evidence="5" type="ORF">Q4490_12800</name>
</gene>
<evidence type="ECO:0000256" key="4">
    <source>
        <dbReference type="ARBA" id="ARBA00022764"/>
    </source>
</evidence>
<evidence type="ECO:0000256" key="2">
    <source>
        <dbReference type="ARBA" id="ARBA00022448"/>
    </source>
</evidence>
<proteinExistence type="predicted"/>
<keyword evidence="4" id="KW-0574">Periplasm</keyword>
<dbReference type="InterPro" id="IPR006059">
    <property type="entry name" value="SBP"/>
</dbReference>
<dbReference type="PROSITE" id="PS51318">
    <property type="entry name" value="TAT"/>
    <property type="match status" value="1"/>
</dbReference>
<dbReference type="GO" id="GO:0042597">
    <property type="term" value="C:periplasmic space"/>
    <property type="evidence" value="ECO:0007669"/>
    <property type="project" value="UniProtKB-SubCell"/>
</dbReference>
<dbReference type="Proteomes" id="UP001169862">
    <property type="component" value="Unassembled WGS sequence"/>
</dbReference>
<reference evidence="5" key="1">
    <citation type="submission" date="2023-07" db="EMBL/GenBank/DDBJ databases">
        <title>Genome content predicts the carbon catabolic preferences of heterotrophic bacteria.</title>
        <authorList>
            <person name="Gralka M."/>
        </authorList>
    </citation>
    <scope>NUCLEOTIDE SEQUENCE</scope>
    <source>
        <strain evidence="5">I2M16</strain>
    </source>
</reference>
<comment type="caution">
    <text evidence="5">The sequence shown here is derived from an EMBL/GenBank/DDBJ whole genome shotgun (WGS) entry which is preliminary data.</text>
</comment>
<evidence type="ECO:0000313" key="5">
    <source>
        <dbReference type="EMBL" id="MDO6454446.1"/>
    </source>
</evidence>
<dbReference type="PRINTS" id="PR00909">
    <property type="entry name" value="SPERMDNBNDNG"/>
</dbReference>
<dbReference type="GO" id="GO:0019808">
    <property type="term" value="F:polyamine binding"/>
    <property type="evidence" value="ECO:0007669"/>
    <property type="project" value="InterPro"/>
</dbReference>
<sequence>MNVKNDKAINMSRWSRRDFLKLGAAVGVGGVAASLPSVSMADSGSPTVLNYLAWPGNADPYVIGEFEKAHNVKVRIKEYVGGDQMLALLHQAPPGSFDVVMADAEYMHLLKQGDFLQKLNPDDYPLQDFWPEFQKFPLHWFEGDLYSVMTDFGYLGLSYNTELYRPEELESYDVLWDKKAKGQVGFFDFYLPSMGCVSLSAGNTAPFDLSSAQFEALNKKLMSLRGQASGFYTIADIFSSFSNRQASLIPGIGEWITLGLRESGVPVDTVIPKEGGLQWTESMSILKTSPKQDLARKFIQWTTSPRGQVLMATKPDNKKSIPSKAGWELLNKTMPDEAKLLRMQLNAPNVIDEYRSKKIAYRQLPSNQSIEAWNDLWTDFKSA</sequence>
<accession>A0AAW7XJN2</accession>
<name>A0AAW7XJN2_9GAMM</name>
<dbReference type="Gene3D" id="3.40.190.10">
    <property type="entry name" value="Periplasmic binding protein-like II"/>
    <property type="match status" value="2"/>
</dbReference>
<evidence type="ECO:0000313" key="6">
    <source>
        <dbReference type="Proteomes" id="UP001169862"/>
    </source>
</evidence>
<dbReference type="EMBL" id="JAUOPG010000008">
    <property type="protein sequence ID" value="MDO6454446.1"/>
    <property type="molecule type" value="Genomic_DNA"/>
</dbReference>
<evidence type="ECO:0000256" key="3">
    <source>
        <dbReference type="ARBA" id="ARBA00022729"/>
    </source>
</evidence>
<dbReference type="PANTHER" id="PTHR30222">
    <property type="entry name" value="SPERMIDINE/PUTRESCINE-BINDING PERIPLASMIC PROTEIN"/>
    <property type="match status" value="1"/>
</dbReference>
<dbReference type="RefSeq" id="WP_303551120.1">
    <property type="nucleotide sequence ID" value="NZ_JAUOPG010000008.1"/>
</dbReference>